<evidence type="ECO:0000313" key="1">
    <source>
        <dbReference type="EMBL" id="MDT9592144.1"/>
    </source>
</evidence>
<comment type="caution">
    <text evidence="1">The sequence shown here is derived from an EMBL/GenBank/DDBJ whole genome shotgun (WGS) entry which is preliminary data.</text>
</comment>
<keyword evidence="2" id="KW-1185">Reference proteome</keyword>
<proteinExistence type="predicted"/>
<protein>
    <submittedName>
        <fullName evidence="1">Ferredoxin</fullName>
    </submittedName>
</protein>
<organism evidence="1 2">
    <name type="scientific">Nocardioides imazamoxiresistens</name>
    <dbReference type="NCBI Taxonomy" id="3231893"/>
    <lineage>
        <taxon>Bacteria</taxon>
        <taxon>Bacillati</taxon>
        <taxon>Actinomycetota</taxon>
        <taxon>Actinomycetes</taxon>
        <taxon>Propionibacteriales</taxon>
        <taxon>Nocardioidaceae</taxon>
        <taxon>Nocardioides</taxon>
    </lineage>
</organism>
<gene>
    <name evidence="1" type="ORF">RDV89_03650</name>
</gene>
<accession>A0ABU3PSH2</accession>
<dbReference type="Gene3D" id="3.30.70.20">
    <property type="match status" value="1"/>
</dbReference>
<dbReference type="RefSeq" id="WP_315731378.1">
    <property type="nucleotide sequence ID" value="NZ_JAVYII010000001.1"/>
</dbReference>
<dbReference type="Pfam" id="PF13459">
    <property type="entry name" value="Fer4_15"/>
    <property type="match status" value="1"/>
</dbReference>
<sequence length="75" mass="8196">MTAQQTETGLRYRIDTEFCAGHGRCYALDPDAFVSDDVGYGEVVDKVHPLSRRDEMESVAVACPEEAVTVVGSED</sequence>
<evidence type="ECO:0000313" key="2">
    <source>
        <dbReference type="Proteomes" id="UP001268542"/>
    </source>
</evidence>
<dbReference type="EMBL" id="JAVYII010000001">
    <property type="protein sequence ID" value="MDT9592144.1"/>
    <property type="molecule type" value="Genomic_DNA"/>
</dbReference>
<name>A0ABU3PSH2_9ACTN</name>
<dbReference type="SUPFAM" id="SSF54862">
    <property type="entry name" value="4Fe-4S ferredoxins"/>
    <property type="match status" value="1"/>
</dbReference>
<reference evidence="1 2" key="1">
    <citation type="submission" date="2023-08" db="EMBL/GenBank/DDBJ databases">
        <title>Nocardioides seae sp. nov., a bacterium isolated from a soil.</title>
        <authorList>
            <person name="Wang X."/>
        </authorList>
    </citation>
    <scope>NUCLEOTIDE SEQUENCE [LARGE SCALE GENOMIC DNA]</scope>
    <source>
        <strain evidence="1 2">YZH12</strain>
    </source>
</reference>
<dbReference type="Proteomes" id="UP001268542">
    <property type="component" value="Unassembled WGS sequence"/>
</dbReference>